<reference evidence="2 3" key="1">
    <citation type="submission" date="2020-07" db="EMBL/GenBank/DDBJ databases">
        <title>Genomic Encyclopedia of Type Strains, Phase IV (KMG-V): Genome sequencing to study the core and pangenomes of soil and plant-associated prokaryotes.</title>
        <authorList>
            <person name="Whitman W."/>
        </authorList>
    </citation>
    <scope>NUCLEOTIDE SEQUENCE [LARGE SCALE GENOMIC DNA]</scope>
    <source>
        <strain evidence="2 3">SAS40</strain>
    </source>
</reference>
<dbReference type="Gene3D" id="3.40.190.270">
    <property type="match status" value="1"/>
</dbReference>
<dbReference type="SUPFAM" id="SSF53850">
    <property type="entry name" value="Periplasmic binding protein-like II"/>
    <property type="match status" value="1"/>
</dbReference>
<gene>
    <name evidence="2" type="ORF">FHW18_001030</name>
</gene>
<protein>
    <submittedName>
        <fullName evidence="2">ABC-type nitrate/sulfonate/bicarbonate transport system substrate-binding protein</fullName>
    </submittedName>
</protein>
<proteinExistence type="predicted"/>
<comment type="caution">
    <text evidence="2">The sequence shown here is derived from an EMBL/GenBank/DDBJ whole genome shotgun (WGS) entry which is preliminary data.</text>
</comment>
<dbReference type="Pfam" id="PF09084">
    <property type="entry name" value="NMT1"/>
    <property type="match status" value="1"/>
</dbReference>
<evidence type="ECO:0000259" key="1">
    <source>
        <dbReference type="Pfam" id="PF09084"/>
    </source>
</evidence>
<name>A0A7Y9IRP4_9BURK</name>
<dbReference type="InterPro" id="IPR015168">
    <property type="entry name" value="SsuA/THI5"/>
</dbReference>
<keyword evidence="3" id="KW-1185">Reference proteome</keyword>
<dbReference type="EMBL" id="JACBYR010000001">
    <property type="protein sequence ID" value="NYE81759.1"/>
    <property type="molecule type" value="Genomic_DNA"/>
</dbReference>
<dbReference type="Proteomes" id="UP000542125">
    <property type="component" value="Unassembled WGS sequence"/>
</dbReference>
<evidence type="ECO:0000313" key="3">
    <source>
        <dbReference type="Proteomes" id="UP000542125"/>
    </source>
</evidence>
<evidence type="ECO:0000313" key="2">
    <source>
        <dbReference type="EMBL" id="NYE81759.1"/>
    </source>
</evidence>
<feature type="domain" description="SsuA/THI5-like" evidence="1">
    <location>
        <begin position="75"/>
        <end position="154"/>
    </location>
</feature>
<sequence>MTNTSIDTIWYTRCPVPTASAIAITNGWLDEEFATDSIAVKSLRASADRSVRESHFSHKQANSFRHGGNAPPIWSRSQGQDVVVIGLTWLPQYQSILSLPTSGIRNIADLKGKRLALPRRVNEKMDFWRASALQGFLQALATVGLSEKDVELVDLPIEEPYIGELTTSDTGALFDARQYASSARAETFALIRGEVDALYNYGSAGPALQEFLGATVVADLNKHPDRRVAINNGTPNVLTVSGELLRERPDLVARYLAQLLRAAEWASEHKQEAQAIIAREVSVADEWMPYAFDDDVHTCLAPTLDAELVQALEVRKDFMLKHGFIQKDFSISDWIKPEPLAEAKRLIEQSQSSHTST</sequence>
<dbReference type="PANTHER" id="PTHR30024:SF21">
    <property type="entry name" value="ABC TRANSPORTER SUBSTRATE-BINDING PROTEIN"/>
    <property type="match status" value="1"/>
</dbReference>
<accession>A0A7Y9IRP4</accession>
<dbReference type="PANTHER" id="PTHR30024">
    <property type="entry name" value="ALIPHATIC SULFONATES-BINDING PROTEIN-RELATED"/>
    <property type="match status" value="1"/>
</dbReference>
<dbReference type="Gene3D" id="3.40.190.10">
    <property type="entry name" value="Periplasmic binding protein-like II"/>
    <property type="match status" value="1"/>
</dbReference>
<dbReference type="AlphaFoldDB" id="A0A7Y9IRP4"/>
<dbReference type="RefSeq" id="WP_179584000.1">
    <property type="nucleotide sequence ID" value="NZ_JACBYR010000001.1"/>
</dbReference>
<organism evidence="2 3">
    <name type="scientific">Pigmentiphaga litoralis</name>
    <dbReference type="NCBI Taxonomy" id="516702"/>
    <lineage>
        <taxon>Bacteria</taxon>
        <taxon>Pseudomonadati</taxon>
        <taxon>Pseudomonadota</taxon>
        <taxon>Betaproteobacteria</taxon>
        <taxon>Burkholderiales</taxon>
        <taxon>Alcaligenaceae</taxon>
        <taxon>Pigmentiphaga</taxon>
    </lineage>
</organism>